<accession>A0A2T8IE43</accession>
<gene>
    <name evidence="2" type="ORF">PAHAL_7G312300</name>
</gene>
<dbReference type="Gramene" id="PVH35936">
    <property type="protein sequence ID" value="PVH35936"/>
    <property type="gene ID" value="PAHAL_7G312300"/>
</dbReference>
<evidence type="ECO:0000256" key="1">
    <source>
        <dbReference type="SAM" id="MobiDB-lite"/>
    </source>
</evidence>
<dbReference type="Proteomes" id="UP000243499">
    <property type="component" value="Chromosome 7"/>
</dbReference>
<organism evidence="2">
    <name type="scientific">Panicum hallii</name>
    <dbReference type="NCBI Taxonomy" id="206008"/>
    <lineage>
        <taxon>Eukaryota</taxon>
        <taxon>Viridiplantae</taxon>
        <taxon>Streptophyta</taxon>
        <taxon>Embryophyta</taxon>
        <taxon>Tracheophyta</taxon>
        <taxon>Spermatophyta</taxon>
        <taxon>Magnoliopsida</taxon>
        <taxon>Liliopsida</taxon>
        <taxon>Poales</taxon>
        <taxon>Poaceae</taxon>
        <taxon>PACMAD clade</taxon>
        <taxon>Panicoideae</taxon>
        <taxon>Panicodae</taxon>
        <taxon>Paniceae</taxon>
        <taxon>Panicinae</taxon>
        <taxon>Panicum</taxon>
        <taxon>Panicum sect. Panicum</taxon>
    </lineage>
</organism>
<feature type="compositionally biased region" description="Low complexity" evidence="1">
    <location>
        <begin position="77"/>
        <end position="88"/>
    </location>
</feature>
<reference evidence="2" key="1">
    <citation type="submission" date="2018-04" db="EMBL/GenBank/DDBJ databases">
        <title>WGS assembly of Panicum hallii.</title>
        <authorList>
            <person name="Lovell J."/>
            <person name="Jenkins J."/>
            <person name="Lowry D."/>
            <person name="Mamidi S."/>
            <person name="Sreedasyam A."/>
            <person name="Weng X."/>
            <person name="Barry K."/>
            <person name="Bonette J."/>
            <person name="Campitelli B."/>
            <person name="Daum C."/>
            <person name="Gordon S."/>
            <person name="Gould B."/>
            <person name="Lipzen A."/>
            <person name="Macqueen A."/>
            <person name="Palacio-Mejia J."/>
            <person name="Plott C."/>
            <person name="Shakirov E."/>
            <person name="Shu S."/>
            <person name="Yoshinaga Y."/>
            <person name="Zane M."/>
            <person name="Rokhsar D."/>
            <person name="Grimwood J."/>
            <person name="Schmutz J."/>
            <person name="Juenger T."/>
        </authorList>
    </citation>
    <scope>NUCLEOTIDE SEQUENCE [LARGE SCALE GENOMIC DNA]</scope>
    <source>
        <strain evidence="2">FIL2</strain>
    </source>
</reference>
<feature type="region of interest" description="Disordered" evidence="1">
    <location>
        <begin position="1"/>
        <end position="35"/>
    </location>
</feature>
<protein>
    <submittedName>
        <fullName evidence="2">Uncharacterized protein</fullName>
    </submittedName>
</protein>
<proteinExistence type="predicted"/>
<feature type="compositionally biased region" description="Basic and acidic residues" evidence="1">
    <location>
        <begin position="97"/>
        <end position="115"/>
    </location>
</feature>
<feature type="region of interest" description="Disordered" evidence="1">
    <location>
        <begin position="77"/>
        <end position="127"/>
    </location>
</feature>
<evidence type="ECO:0000313" key="2">
    <source>
        <dbReference type="EMBL" id="PVH35936.1"/>
    </source>
</evidence>
<sequence>MPLLSASVCSSSFGGKTTHGVGVRRRRARQQRGATPRRAACVSALRLRQRVVAALGAALRRAPMSSRLHRPTLKQLSSLSSFPSSHPPTAMATDAPVGKDTRRGWHKLGDRDSRDGGTLTMEHGPLTISGISSTESCKEAAAQTTIFA</sequence>
<dbReference type="AlphaFoldDB" id="A0A2T8IE43"/>
<name>A0A2T8IE43_9POAL</name>
<dbReference type="EMBL" id="CM008052">
    <property type="protein sequence ID" value="PVH35936.1"/>
    <property type="molecule type" value="Genomic_DNA"/>
</dbReference>